<evidence type="ECO:0000256" key="3">
    <source>
        <dbReference type="ARBA" id="ARBA00022989"/>
    </source>
</evidence>
<dbReference type="PANTHER" id="PTHR13608">
    <property type="entry name" value="ARMADILLO-LIKE HELICAL DOMAIN-CONTAINING PROTEIN 3"/>
    <property type="match status" value="1"/>
</dbReference>
<dbReference type="AlphaFoldDB" id="F4RW18"/>
<evidence type="ECO:0000256" key="2">
    <source>
        <dbReference type="ARBA" id="ARBA00022692"/>
    </source>
</evidence>
<dbReference type="FunCoup" id="F4RW18">
    <property type="interactions" value="444"/>
</dbReference>
<evidence type="ECO:0000259" key="6">
    <source>
        <dbReference type="SMART" id="SM01158"/>
    </source>
</evidence>
<comment type="subcellular location">
    <subcellularLocation>
        <location evidence="1">Membrane</location>
    </subcellularLocation>
</comment>
<evidence type="ECO:0000313" key="7">
    <source>
        <dbReference type="EMBL" id="EGG03489.1"/>
    </source>
</evidence>
<dbReference type="RefSeq" id="XP_007413283.1">
    <property type="nucleotide sequence ID" value="XM_007413221.1"/>
</dbReference>
<evidence type="ECO:0000256" key="4">
    <source>
        <dbReference type="ARBA" id="ARBA00023136"/>
    </source>
</evidence>
<dbReference type="HOGENOM" id="CLU_020934_0_0_1"/>
<keyword evidence="8" id="KW-1185">Reference proteome</keyword>
<dbReference type="Pfam" id="PF08427">
    <property type="entry name" value="ARMH3_C"/>
    <property type="match status" value="1"/>
</dbReference>
<dbReference type="InterPro" id="IPR013636">
    <property type="entry name" value="ARMH3_C"/>
</dbReference>
<evidence type="ECO:0000256" key="5">
    <source>
        <dbReference type="SAM" id="MobiDB-lite"/>
    </source>
</evidence>
<reference evidence="8" key="1">
    <citation type="journal article" date="2011" name="Proc. Natl. Acad. Sci. U.S.A.">
        <title>Obligate biotrophy features unraveled by the genomic analysis of rust fungi.</title>
        <authorList>
            <person name="Duplessis S."/>
            <person name="Cuomo C.A."/>
            <person name="Lin Y.-C."/>
            <person name="Aerts A."/>
            <person name="Tisserant E."/>
            <person name="Veneault-Fourrey C."/>
            <person name="Joly D.L."/>
            <person name="Hacquard S."/>
            <person name="Amselem J."/>
            <person name="Cantarel B.L."/>
            <person name="Chiu R."/>
            <person name="Coutinho P.M."/>
            <person name="Feau N."/>
            <person name="Field M."/>
            <person name="Frey P."/>
            <person name="Gelhaye E."/>
            <person name="Goldberg J."/>
            <person name="Grabherr M.G."/>
            <person name="Kodira C.D."/>
            <person name="Kohler A."/>
            <person name="Kuees U."/>
            <person name="Lindquist E.A."/>
            <person name="Lucas S.M."/>
            <person name="Mago R."/>
            <person name="Mauceli E."/>
            <person name="Morin E."/>
            <person name="Murat C."/>
            <person name="Pangilinan J.L."/>
            <person name="Park R."/>
            <person name="Pearson M."/>
            <person name="Quesneville H."/>
            <person name="Rouhier N."/>
            <person name="Sakthikumar S."/>
            <person name="Salamov A.A."/>
            <person name="Schmutz J."/>
            <person name="Selles B."/>
            <person name="Shapiro H."/>
            <person name="Tanguay P."/>
            <person name="Tuskan G.A."/>
            <person name="Henrissat B."/>
            <person name="Van de Peer Y."/>
            <person name="Rouze P."/>
            <person name="Ellis J.G."/>
            <person name="Dodds P.N."/>
            <person name="Schein J.E."/>
            <person name="Zhong S."/>
            <person name="Hamelin R.C."/>
            <person name="Grigoriev I.V."/>
            <person name="Szabo L.J."/>
            <person name="Martin F."/>
        </authorList>
    </citation>
    <scope>NUCLEOTIDE SEQUENCE [LARGE SCALE GENOMIC DNA]</scope>
    <source>
        <strain evidence="8">98AG31 / pathotype 3-4-7</strain>
    </source>
</reference>
<dbReference type="InterPro" id="IPR039868">
    <property type="entry name" value="ARMD3-like"/>
</dbReference>
<keyword evidence="4" id="KW-0472">Membrane</keyword>
<dbReference type="GO" id="GO:0005829">
    <property type="term" value="C:cytosol"/>
    <property type="evidence" value="ECO:0007669"/>
    <property type="project" value="TreeGrafter"/>
</dbReference>
<dbReference type="eggNOG" id="KOG4654">
    <property type="taxonomic scope" value="Eukaryota"/>
</dbReference>
<evidence type="ECO:0000313" key="8">
    <source>
        <dbReference type="Proteomes" id="UP000001072"/>
    </source>
</evidence>
<feature type="region of interest" description="Disordered" evidence="5">
    <location>
        <begin position="1"/>
        <end position="25"/>
    </location>
</feature>
<organism evidence="8">
    <name type="scientific">Melampsora larici-populina (strain 98AG31 / pathotype 3-4-7)</name>
    <name type="common">Poplar leaf rust fungus</name>
    <dbReference type="NCBI Taxonomy" id="747676"/>
    <lineage>
        <taxon>Eukaryota</taxon>
        <taxon>Fungi</taxon>
        <taxon>Dikarya</taxon>
        <taxon>Basidiomycota</taxon>
        <taxon>Pucciniomycotina</taxon>
        <taxon>Pucciniomycetes</taxon>
        <taxon>Pucciniales</taxon>
        <taxon>Melampsoraceae</taxon>
        <taxon>Melampsora</taxon>
    </lineage>
</organism>
<dbReference type="VEuPathDB" id="FungiDB:MELLADRAFT_90192"/>
<gene>
    <name evidence="7" type="ORF">MELLADRAFT_90192</name>
</gene>
<dbReference type="GO" id="GO:0016020">
    <property type="term" value="C:membrane"/>
    <property type="evidence" value="ECO:0007669"/>
    <property type="project" value="UniProtKB-SubCell"/>
</dbReference>
<feature type="compositionally biased region" description="Polar residues" evidence="5">
    <location>
        <begin position="1"/>
        <end position="21"/>
    </location>
</feature>
<accession>F4RW18</accession>
<keyword evidence="2" id="KW-0812">Transmembrane</keyword>
<keyword evidence="3" id="KW-1133">Transmembrane helix</keyword>
<proteinExistence type="predicted"/>
<name>F4RW18_MELLP</name>
<dbReference type="KEGG" id="mlr:MELLADRAFT_90192"/>
<dbReference type="SMART" id="SM01158">
    <property type="entry name" value="DUF1741"/>
    <property type="match status" value="1"/>
</dbReference>
<dbReference type="OrthoDB" id="2012278at2759"/>
<dbReference type="EMBL" id="GL883124">
    <property type="protein sequence ID" value="EGG03489.1"/>
    <property type="molecule type" value="Genomic_DNA"/>
</dbReference>
<sequence>MSTLDQTPPTSNAQTQSSSTLPPNPSRTLKWYVTIDRILSPTGEPIATSEEERERFYLDLFCLKVDSAVLATKLNEITVEDLLKIYQSNLSDLFQYAVKCLKPSDDDEMDEIRLPNVITTLSIICREILKKKDFQNFSIDIINLFAGSLDNSDQLFSELVAGIDRILADFNQSLLIRHKTLQLALSIVSAINQGSINAYFLRRDLFSTLAGIVSDPRTVSMTFDGVLLLGLLANFRRFESRNPYLVRMEDYVDEKAMERIITLSVLALGDVRSGYMEAQEEKTTSLLGNVMGALSSIKPSNPTPPSEPFRTHPLMPTCILLPLFDFLRANTTFLNVLMADDEFWAEYLSFASYLFSHASASKRSRAYARLVLVTLIVLIEEGGLVLSQRERQVTVKFCRQRQPQLPLISDQPRPPISSVLDLTILFLRHNLRRELDIESYLDSLRLVHSVLVNLQAHQVRLDYDWTGLWRALVCVGSLVGGRGGELKQFPNIDKVAQQILDVFSFAVIWSETLFMDTDGVAGLYYEILRASHTIRQLLKIAGLCPTEPLTNTIPTIGIISSSAGAGTIEGGKNLEMILKSFESLMKSKSRWEAEEVIGLVKEHLGSIEFIDTCSLEARSRRADPYRL</sequence>
<feature type="domain" description="Armadillo-like helical" evidence="6">
    <location>
        <begin position="406"/>
        <end position="607"/>
    </location>
</feature>
<dbReference type="PANTHER" id="PTHR13608:SF3">
    <property type="entry name" value="ARMADILLO-LIKE HELICAL DOMAIN-CONTAINING PROTEIN 3"/>
    <property type="match status" value="1"/>
</dbReference>
<dbReference type="Proteomes" id="UP000001072">
    <property type="component" value="Unassembled WGS sequence"/>
</dbReference>
<evidence type="ECO:0000256" key="1">
    <source>
        <dbReference type="ARBA" id="ARBA00004370"/>
    </source>
</evidence>
<dbReference type="GeneID" id="18935482"/>
<protein>
    <recommendedName>
        <fullName evidence="6">Armadillo-like helical domain-containing protein</fullName>
    </recommendedName>
</protein>
<dbReference type="InParanoid" id="F4RW18"/>